<dbReference type="AlphaFoldDB" id="A0A550CAT4"/>
<keyword evidence="4" id="KW-1185">Reference proteome</keyword>
<dbReference type="Pfam" id="PF12937">
    <property type="entry name" value="F-box-like"/>
    <property type="match status" value="1"/>
</dbReference>
<proteinExistence type="predicted"/>
<reference evidence="3 4" key="1">
    <citation type="journal article" date="2019" name="New Phytol.">
        <title>Comparative genomics reveals unique wood-decay strategies and fruiting body development in the Schizophyllaceae.</title>
        <authorList>
            <person name="Almasi E."/>
            <person name="Sahu N."/>
            <person name="Krizsan K."/>
            <person name="Balint B."/>
            <person name="Kovacs G.M."/>
            <person name="Kiss B."/>
            <person name="Cseklye J."/>
            <person name="Drula E."/>
            <person name="Henrissat B."/>
            <person name="Nagy I."/>
            <person name="Chovatia M."/>
            <person name="Adam C."/>
            <person name="LaButti K."/>
            <person name="Lipzen A."/>
            <person name="Riley R."/>
            <person name="Grigoriev I.V."/>
            <person name="Nagy L.G."/>
        </authorList>
    </citation>
    <scope>NUCLEOTIDE SEQUENCE [LARGE SCALE GENOMIC DNA]</scope>
    <source>
        <strain evidence="3 4">NL-1724</strain>
    </source>
</reference>
<organism evidence="3 4">
    <name type="scientific">Schizophyllum amplum</name>
    <dbReference type="NCBI Taxonomy" id="97359"/>
    <lineage>
        <taxon>Eukaryota</taxon>
        <taxon>Fungi</taxon>
        <taxon>Dikarya</taxon>
        <taxon>Basidiomycota</taxon>
        <taxon>Agaricomycotina</taxon>
        <taxon>Agaricomycetes</taxon>
        <taxon>Agaricomycetidae</taxon>
        <taxon>Agaricales</taxon>
        <taxon>Schizophyllaceae</taxon>
        <taxon>Schizophyllum</taxon>
    </lineage>
</organism>
<sequence>MANIVSRPSRSSPVTAAEPDHPCYTPQPSSRKLPLVRTRICQHCDHTLVCENRDLKKAIQPVYAALREGVSRMHVNADAVVKQIAVYDSDIGLYDDEITELESKRGELQRVADANRSLISPIRRLPVEILTTIFRYTLDGPDMRLPLTKVCHSWRTIILSNQAEFIPHLVARGQTPENIDRRRRALHEQLAITAPKPISLAIEDFSSILMHGGDREDYGLPVQQPMIEDPLFTNSHRWRSLKMSLGPRSFRHLLEFEGSVSQLTTLSLSADRPFPGEDFGAVSELRLFADAPRLKKVMLCPPFYPARVLLPYAQLTHLTVIGMEWSHIAYLFQHCSSLVLARIYAGRGPLPTDGIAETCATALDLETNSHTFLPQTPAPVLRSSFSVLEAPRLTKLVLHSLPDCDALEDMIQRSGCKITTLCLSLRFLRGTTVNAEVVTLDVLEGAATFIQLLFAEMSVMINEDKTEPRVLPLLRRFSFTLIGRRPVCDEELVRVVEARMRCVEFRCLNVKCPLPEQRIEQLRECSERGLEVYGLKDCDLKFVAFNRGMASSARLATYFGL</sequence>
<dbReference type="EMBL" id="VDMD01000015">
    <property type="protein sequence ID" value="TRM61917.1"/>
    <property type="molecule type" value="Genomic_DNA"/>
</dbReference>
<feature type="region of interest" description="Disordered" evidence="1">
    <location>
        <begin position="1"/>
        <end position="30"/>
    </location>
</feature>
<gene>
    <name evidence="3" type="ORF">BD626DRAFT_500908</name>
</gene>
<protein>
    <recommendedName>
        <fullName evidence="2">F-box domain-containing protein</fullName>
    </recommendedName>
</protein>
<comment type="caution">
    <text evidence="3">The sequence shown here is derived from an EMBL/GenBank/DDBJ whole genome shotgun (WGS) entry which is preliminary data.</text>
</comment>
<evidence type="ECO:0000313" key="3">
    <source>
        <dbReference type="EMBL" id="TRM61917.1"/>
    </source>
</evidence>
<evidence type="ECO:0000313" key="4">
    <source>
        <dbReference type="Proteomes" id="UP000320762"/>
    </source>
</evidence>
<feature type="domain" description="F-box" evidence="2">
    <location>
        <begin position="122"/>
        <end position="161"/>
    </location>
</feature>
<dbReference type="Proteomes" id="UP000320762">
    <property type="component" value="Unassembled WGS sequence"/>
</dbReference>
<evidence type="ECO:0000256" key="1">
    <source>
        <dbReference type="SAM" id="MobiDB-lite"/>
    </source>
</evidence>
<dbReference type="OrthoDB" id="2838586at2759"/>
<dbReference type="SUPFAM" id="SSF81383">
    <property type="entry name" value="F-box domain"/>
    <property type="match status" value="1"/>
</dbReference>
<dbReference type="InterPro" id="IPR036047">
    <property type="entry name" value="F-box-like_dom_sf"/>
</dbReference>
<evidence type="ECO:0000259" key="2">
    <source>
        <dbReference type="Pfam" id="PF12937"/>
    </source>
</evidence>
<dbReference type="Gene3D" id="1.20.1280.50">
    <property type="match status" value="1"/>
</dbReference>
<feature type="compositionally biased region" description="Polar residues" evidence="1">
    <location>
        <begin position="1"/>
        <end position="14"/>
    </location>
</feature>
<accession>A0A550CAT4</accession>
<dbReference type="InterPro" id="IPR001810">
    <property type="entry name" value="F-box_dom"/>
</dbReference>
<name>A0A550CAT4_9AGAR</name>